<comment type="caution">
    <text evidence="3">The sequence shown here is derived from an EMBL/GenBank/DDBJ whole genome shotgun (WGS) entry which is preliminary data.</text>
</comment>
<organism evidence="3 4">
    <name type="scientific">Hymenobacter gummosus</name>
    <dbReference type="NCBI Taxonomy" id="1776032"/>
    <lineage>
        <taxon>Bacteria</taxon>
        <taxon>Pseudomonadati</taxon>
        <taxon>Bacteroidota</taxon>
        <taxon>Cytophagia</taxon>
        <taxon>Cytophagales</taxon>
        <taxon>Hymenobacteraceae</taxon>
        <taxon>Hymenobacter</taxon>
    </lineage>
</organism>
<dbReference type="Proteomes" id="UP000282184">
    <property type="component" value="Unassembled WGS sequence"/>
</dbReference>
<name>A0A431U4G7_9BACT</name>
<proteinExistence type="predicted"/>
<feature type="region of interest" description="Disordered" evidence="1">
    <location>
        <begin position="87"/>
        <end position="107"/>
    </location>
</feature>
<evidence type="ECO:0000256" key="1">
    <source>
        <dbReference type="SAM" id="MobiDB-lite"/>
    </source>
</evidence>
<protein>
    <submittedName>
        <fullName evidence="3">Uncharacterized protein</fullName>
    </submittedName>
</protein>
<evidence type="ECO:0000313" key="3">
    <source>
        <dbReference type="EMBL" id="RTQ50592.1"/>
    </source>
</evidence>
<reference evidence="3 4" key="1">
    <citation type="submission" date="2018-12" db="EMBL/GenBank/DDBJ databases">
        <title>Hymenobacter gummosus sp. nov., isolated from a spring.</title>
        <authorList>
            <person name="Nie L."/>
        </authorList>
    </citation>
    <scope>NUCLEOTIDE SEQUENCE [LARGE SCALE GENOMIC DNA]</scope>
    <source>
        <strain evidence="3 4">KCTC 52166</strain>
    </source>
</reference>
<dbReference type="EMBL" id="RXOF01000004">
    <property type="protein sequence ID" value="RTQ50592.1"/>
    <property type="molecule type" value="Genomic_DNA"/>
</dbReference>
<keyword evidence="2" id="KW-1133">Transmembrane helix</keyword>
<evidence type="ECO:0000313" key="4">
    <source>
        <dbReference type="Proteomes" id="UP000282184"/>
    </source>
</evidence>
<gene>
    <name evidence="3" type="ORF">EJV47_08110</name>
</gene>
<keyword evidence="2" id="KW-0472">Membrane</keyword>
<feature type="transmembrane region" description="Helical" evidence="2">
    <location>
        <begin position="59"/>
        <end position="80"/>
    </location>
</feature>
<accession>A0A431U4G7</accession>
<keyword evidence="2" id="KW-0812">Transmembrane</keyword>
<keyword evidence="4" id="KW-1185">Reference proteome</keyword>
<dbReference type="AlphaFoldDB" id="A0A431U4G7"/>
<evidence type="ECO:0000256" key="2">
    <source>
        <dbReference type="SAM" id="Phobius"/>
    </source>
</evidence>
<sequence>MLVLPPEAHGIRAVPDYAPVRCVPGYFHRLQRNEGEGIRRGQVTTGLLPVRRQYFPEQAYFPLPVGLAGLGALAQVALIIRQKTLRPPRYHTTQQQPPNDYQLLHEA</sequence>